<evidence type="ECO:0000313" key="8">
    <source>
        <dbReference type="EnsemblMetazoa" id="HelroP163376"/>
    </source>
</evidence>
<keyword evidence="2" id="KW-0547">Nucleotide-binding</keyword>
<organism evidence="8 9">
    <name type="scientific">Helobdella robusta</name>
    <name type="common">Californian leech</name>
    <dbReference type="NCBI Taxonomy" id="6412"/>
    <lineage>
        <taxon>Eukaryota</taxon>
        <taxon>Metazoa</taxon>
        <taxon>Spiralia</taxon>
        <taxon>Lophotrochozoa</taxon>
        <taxon>Annelida</taxon>
        <taxon>Clitellata</taxon>
        <taxon>Hirudinea</taxon>
        <taxon>Rhynchobdellida</taxon>
        <taxon>Glossiphoniidae</taxon>
        <taxon>Helobdella</taxon>
    </lineage>
</organism>
<dbReference type="KEGG" id="hro:HELRODRAFT_163376"/>
<gene>
    <name evidence="8" type="primary">20200042</name>
    <name evidence="7" type="ORF">HELRODRAFT_163376</name>
</gene>
<dbReference type="InterPro" id="IPR011184">
    <property type="entry name" value="DNA_mismatch_repair_Msh2"/>
</dbReference>
<sequence>MRSLGGLLRYLEKNRIGVLNKCKSAVGSRMLREWFKHPLSDINTIKMRHKAVEYFCRPSSFEIVQAMQNSIKNMKNIAPIMKRMLQAQCNHSDWKTLHKTIIACVSSYDILSHSDFFDVQILAQVDFEETDINQRFTMKFGIDEELDEKKRIYGSLSVLMLDVCRQECQTLPSFIQGCNVVYFPQIGFLTSIEETENMKATKDYTIPSKEYLVCTSHLYFTCILISFDFLYQKLILRLFIWTNLDRKYGDLKCIINDMEMRHMHNLQNKILESSSLLMNIISCFAEIDCLLSFAYSARVNNYVKPVMVKDNIISIKNGRHPLLELRDTFVPNDVTSGSPHKILIITAANASGKSVYLKQVGLIIFMAQIGSFVPAESATLGIITEIFTRLCTVESIAIPMSSFLIDLNNVALALKSSTPRSLILLDEFGQGTQEADGAALLAATIKSLDDRGDNCPHLIVSTHFHILTHSKVIEPSNRIKFMTLAIMVDENDHNSPLTYLHELKDGYADCSYALNLAKMVGLPQMMIDRALQIWEYKKQGLPIMPDVPESDKQKYVQIFDKFLELNVQDDEEIMSFIEFVKSLTFEIDM</sequence>
<dbReference type="SUPFAM" id="SSF48334">
    <property type="entry name" value="DNA repair protein MutS, domain III"/>
    <property type="match status" value="1"/>
</dbReference>
<evidence type="ECO:0000259" key="5">
    <source>
        <dbReference type="SMART" id="SM00533"/>
    </source>
</evidence>
<dbReference type="Gene3D" id="3.40.50.300">
    <property type="entry name" value="P-loop containing nucleotide triphosphate hydrolases"/>
    <property type="match status" value="1"/>
</dbReference>
<dbReference type="GO" id="GO:0005524">
    <property type="term" value="F:ATP binding"/>
    <property type="evidence" value="ECO:0007669"/>
    <property type="project" value="UniProtKB-KW"/>
</dbReference>
<dbReference type="InterPro" id="IPR000432">
    <property type="entry name" value="DNA_mismatch_repair_MutS_C"/>
</dbReference>
<evidence type="ECO:0000256" key="4">
    <source>
        <dbReference type="ARBA" id="ARBA00023125"/>
    </source>
</evidence>
<dbReference type="Pfam" id="PF05192">
    <property type="entry name" value="MutS_III"/>
    <property type="match status" value="1"/>
</dbReference>
<dbReference type="SMART" id="SM00534">
    <property type="entry name" value="MUTSac"/>
    <property type="match status" value="1"/>
</dbReference>
<dbReference type="OMA" id="YYRTATT"/>
<proteinExistence type="inferred from homology"/>
<dbReference type="OrthoDB" id="29596at2759"/>
<dbReference type="GO" id="GO:0005634">
    <property type="term" value="C:nucleus"/>
    <property type="evidence" value="ECO:0000318"/>
    <property type="project" value="GO_Central"/>
</dbReference>
<reference evidence="8" key="3">
    <citation type="submission" date="2015-06" db="UniProtKB">
        <authorList>
            <consortium name="EnsemblMetazoa"/>
        </authorList>
    </citation>
    <scope>IDENTIFICATION</scope>
</reference>
<dbReference type="GO" id="GO:0003690">
    <property type="term" value="F:double-stranded DNA binding"/>
    <property type="evidence" value="ECO:0000318"/>
    <property type="project" value="GO_Central"/>
</dbReference>
<dbReference type="PIRSF" id="PIRSF005813">
    <property type="entry name" value="MSH2"/>
    <property type="match status" value="1"/>
</dbReference>
<dbReference type="InParanoid" id="T1ETZ2"/>
<dbReference type="EMBL" id="AMQM01001381">
    <property type="status" value="NOT_ANNOTATED_CDS"/>
    <property type="molecule type" value="Genomic_DNA"/>
</dbReference>
<keyword evidence="9" id="KW-1185">Reference proteome</keyword>
<reference evidence="7 9" key="2">
    <citation type="journal article" date="2013" name="Nature">
        <title>Insights into bilaterian evolution from three spiralian genomes.</title>
        <authorList>
            <person name="Simakov O."/>
            <person name="Marletaz F."/>
            <person name="Cho S.J."/>
            <person name="Edsinger-Gonzales E."/>
            <person name="Havlak P."/>
            <person name="Hellsten U."/>
            <person name="Kuo D.H."/>
            <person name="Larsson T."/>
            <person name="Lv J."/>
            <person name="Arendt D."/>
            <person name="Savage R."/>
            <person name="Osoegawa K."/>
            <person name="de Jong P."/>
            <person name="Grimwood J."/>
            <person name="Chapman J.A."/>
            <person name="Shapiro H."/>
            <person name="Aerts A."/>
            <person name="Otillar R.P."/>
            <person name="Terry A.Y."/>
            <person name="Boore J.L."/>
            <person name="Grigoriev I.V."/>
            <person name="Lindberg D.R."/>
            <person name="Seaver E.C."/>
            <person name="Weisblat D.A."/>
            <person name="Putnam N.H."/>
            <person name="Rokhsar D.S."/>
        </authorList>
    </citation>
    <scope>NUCLEOTIDE SEQUENCE</scope>
</reference>
<keyword evidence="4" id="KW-0238">DNA-binding</keyword>
<feature type="domain" description="DNA mismatch repair proteins mutS family" evidence="6">
    <location>
        <begin position="340"/>
        <end position="535"/>
    </location>
</feature>
<dbReference type="eggNOG" id="KOG0221">
    <property type="taxonomic scope" value="Eukaryota"/>
</dbReference>
<dbReference type="GO" id="GO:0140664">
    <property type="term" value="F:ATP-dependent DNA damage sensor activity"/>
    <property type="evidence" value="ECO:0007669"/>
    <property type="project" value="InterPro"/>
</dbReference>
<dbReference type="GO" id="GO:0006298">
    <property type="term" value="P:mismatch repair"/>
    <property type="evidence" value="ECO:0007669"/>
    <property type="project" value="InterPro"/>
</dbReference>
<dbReference type="FunFam" id="3.40.50.300:FF:002365">
    <property type="entry name" value="Unplaced genomic scaffold supercont2.7, whole genome shotgun sequence"/>
    <property type="match status" value="1"/>
</dbReference>
<keyword evidence="3" id="KW-0067">ATP-binding</keyword>
<dbReference type="SMART" id="SM00533">
    <property type="entry name" value="MUTSd"/>
    <property type="match status" value="1"/>
</dbReference>
<dbReference type="GO" id="GO:0030983">
    <property type="term" value="F:mismatched DNA binding"/>
    <property type="evidence" value="ECO:0007669"/>
    <property type="project" value="InterPro"/>
</dbReference>
<evidence type="ECO:0000256" key="1">
    <source>
        <dbReference type="ARBA" id="ARBA00006271"/>
    </source>
</evidence>
<evidence type="ECO:0000313" key="9">
    <source>
        <dbReference type="Proteomes" id="UP000015101"/>
    </source>
</evidence>
<dbReference type="InterPro" id="IPR045076">
    <property type="entry name" value="MutS"/>
</dbReference>
<protein>
    <recommendedName>
        <fullName evidence="10">DNA mismatch repair proteins mutS family domain-containing protein</fullName>
    </recommendedName>
</protein>
<evidence type="ECO:0000259" key="6">
    <source>
        <dbReference type="SMART" id="SM00534"/>
    </source>
</evidence>
<comment type="similarity">
    <text evidence="1">Belongs to the DNA mismatch repair MutS family.</text>
</comment>
<dbReference type="Gene3D" id="1.10.1420.10">
    <property type="match status" value="1"/>
</dbReference>
<reference evidence="9" key="1">
    <citation type="submission" date="2012-12" db="EMBL/GenBank/DDBJ databases">
        <authorList>
            <person name="Hellsten U."/>
            <person name="Grimwood J."/>
            <person name="Chapman J.A."/>
            <person name="Shapiro H."/>
            <person name="Aerts A."/>
            <person name="Otillar R.P."/>
            <person name="Terry A.Y."/>
            <person name="Boore J.L."/>
            <person name="Simakov O."/>
            <person name="Marletaz F."/>
            <person name="Cho S.-J."/>
            <person name="Edsinger-Gonzales E."/>
            <person name="Havlak P."/>
            <person name="Kuo D.-H."/>
            <person name="Larsson T."/>
            <person name="Lv J."/>
            <person name="Arendt D."/>
            <person name="Savage R."/>
            <person name="Osoegawa K."/>
            <person name="de Jong P."/>
            <person name="Lindberg D.R."/>
            <person name="Seaver E.C."/>
            <person name="Weisblat D.A."/>
            <person name="Putnam N.H."/>
            <person name="Grigoriev I.V."/>
            <person name="Rokhsar D.S."/>
        </authorList>
    </citation>
    <scope>NUCLEOTIDE SEQUENCE</scope>
</reference>
<dbReference type="EMBL" id="KB097495">
    <property type="protein sequence ID" value="ESN96325.1"/>
    <property type="molecule type" value="Genomic_DNA"/>
</dbReference>
<dbReference type="PANTHER" id="PTHR11361">
    <property type="entry name" value="DNA MISMATCH REPAIR PROTEIN MUTS FAMILY MEMBER"/>
    <property type="match status" value="1"/>
</dbReference>
<dbReference type="AlphaFoldDB" id="T1ETZ2"/>
<evidence type="ECO:0008006" key="10">
    <source>
        <dbReference type="Google" id="ProtNLM"/>
    </source>
</evidence>
<dbReference type="GeneID" id="20200042"/>
<dbReference type="Proteomes" id="UP000015101">
    <property type="component" value="Unassembled WGS sequence"/>
</dbReference>
<dbReference type="InterPro" id="IPR007696">
    <property type="entry name" value="DNA_mismatch_repair_MutS_core"/>
</dbReference>
<dbReference type="EnsemblMetazoa" id="HelroT163376">
    <property type="protein sequence ID" value="HelroP163376"/>
    <property type="gene ID" value="HelroG163376"/>
</dbReference>
<dbReference type="CTD" id="20200042"/>
<accession>T1ETZ2</accession>
<dbReference type="GO" id="GO:0051026">
    <property type="term" value="P:chiasma assembly"/>
    <property type="evidence" value="ECO:0000318"/>
    <property type="project" value="GO_Central"/>
</dbReference>
<dbReference type="InterPro" id="IPR036187">
    <property type="entry name" value="DNA_mismatch_repair_MutS_sf"/>
</dbReference>
<name>T1ETZ2_HELRO</name>
<dbReference type="InterPro" id="IPR027417">
    <property type="entry name" value="P-loop_NTPase"/>
</dbReference>
<dbReference type="RefSeq" id="XP_009025505.1">
    <property type="nucleotide sequence ID" value="XM_009027257.1"/>
</dbReference>
<evidence type="ECO:0000256" key="2">
    <source>
        <dbReference type="ARBA" id="ARBA00022741"/>
    </source>
</evidence>
<dbReference type="STRING" id="6412.T1ETZ2"/>
<dbReference type="Pfam" id="PF00488">
    <property type="entry name" value="MutS_V"/>
    <property type="match status" value="1"/>
</dbReference>
<evidence type="ECO:0000256" key="3">
    <source>
        <dbReference type="ARBA" id="ARBA00022840"/>
    </source>
</evidence>
<dbReference type="PANTHER" id="PTHR11361:SF20">
    <property type="entry name" value="MUTS PROTEIN HOMOLOG 5"/>
    <property type="match status" value="1"/>
</dbReference>
<dbReference type="SUPFAM" id="SSF52540">
    <property type="entry name" value="P-loop containing nucleoside triphosphate hydrolases"/>
    <property type="match status" value="1"/>
</dbReference>
<feature type="domain" description="DNA mismatch repair protein MutS core" evidence="5">
    <location>
        <begin position="12"/>
        <end position="326"/>
    </location>
</feature>
<evidence type="ECO:0000313" key="7">
    <source>
        <dbReference type="EMBL" id="ESN96325.1"/>
    </source>
</evidence>
<dbReference type="HOGENOM" id="CLU_002472_8_0_1"/>